<protein>
    <submittedName>
        <fullName evidence="2">Uncharacterized protein</fullName>
    </submittedName>
</protein>
<evidence type="ECO:0000313" key="3">
    <source>
        <dbReference type="Proteomes" id="UP000062519"/>
    </source>
</evidence>
<dbReference type="Proteomes" id="UP000062519">
    <property type="component" value="Chromosome 2"/>
</dbReference>
<evidence type="ECO:0000313" key="2">
    <source>
        <dbReference type="EMBL" id="AOJ04577.1"/>
    </source>
</evidence>
<reference evidence="2 3" key="1">
    <citation type="submission" date="2015-12" db="EMBL/GenBank/DDBJ databases">
        <title>Diversity of Burkholderia near neighbor genomes.</title>
        <authorList>
            <person name="Sahl J."/>
            <person name="Wagner D."/>
            <person name="Keim P."/>
        </authorList>
    </citation>
    <scope>NUCLEOTIDE SEQUENCE [LARGE SCALE GENOMIC DNA]</scope>
    <source>
        <strain evidence="2 3">BDU6</strain>
    </source>
</reference>
<gene>
    <name evidence="2" type="ORF">WS70_22475</name>
</gene>
<dbReference type="KEGG" id="buu:WS70_22475"/>
<keyword evidence="3" id="KW-1185">Reference proteome</keyword>
<dbReference type="AlphaFoldDB" id="A0A1B4FLN1"/>
<accession>A0A1B4FLN1</accession>
<proteinExistence type="predicted"/>
<feature type="region of interest" description="Disordered" evidence="1">
    <location>
        <begin position="1"/>
        <end position="85"/>
    </location>
</feature>
<dbReference type="EMBL" id="CP013387">
    <property type="protein sequence ID" value="AOJ04577.1"/>
    <property type="molecule type" value="Genomic_DNA"/>
</dbReference>
<sequence length="85" mass="9374">MRASASRTTSPAFAPRRRARHRAPSRDRVHAAVLDAGRLAHRQEQAESSDSDVRCLDGQRTEPYEQNTQQSPGRGRSSAPQAVHA</sequence>
<name>A0A1B4FLN1_9BURK</name>
<organism evidence="2 3">
    <name type="scientific">Burkholderia mayonis</name>
    <dbReference type="NCBI Taxonomy" id="1385591"/>
    <lineage>
        <taxon>Bacteria</taxon>
        <taxon>Pseudomonadati</taxon>
        <taxon>Pseudomonadota</taxon>
        <taxon>Betaproteobacteria</taxon>
        <taxon>Burkholderiales</taxon>
        <taxon>Burkholderiaceae</taxon>
        <taxon>Burkholderia</taxon>
        <taxon>pseudomallei group</taxon>
    </lineage>
</organism>
<evidence type="ECO:0000256" key="1">
    <source>
        <dbReference type="SAM" id="MobiDB-lite"/>
    </source>
</evidence>
<feature type="compositionally biased region" description="Basic and acidic residues" evidence="1">
    <location>
        <begin position="41"/>
        <end position="63"/>
    </location>
</feature>